<dbReference type="GO" id="GO:0016020">
    <property type="term" value="C:membrane"/>
    <property type="evidence" value="ECO:0007669"/>
    <property type="project" value="UniProtKB-SubCell"/>
</dbReference>
<feature type="transmembrane region" description="Helical" evidence="5">
    <location>
        <begin position="58"/>
        <end position="77"/>
    </location>
</feature>
<evidence type="ECO:0000256" key="2">
    <source>
        <dbReference type="ARBA" id="ARBA00022692"/>
    </source>
</evidence>
<dbReference type="Gene3D" id="1.20.1740.10">
    <property type="entry name" value="Amino acid/polyamine transporter I"/>
    <property type="match status" value="1"/>
</dbReference>
<feature type="transmembrane region" description="Helical" evidence="5">
    <location>
        <begin position="146"/>
        <end position="165"/>
    </location>
</feature>
<dbReference type="Pfam" id="PF13520">
    <property type="entry name" value="AA_permease_2"/>
    <property type="match status" value="1"/>
</dbReference>
<accession>A0AAE1APK4</accession>
<keyword evidence="4 5" id="KW-0472">Membrane</keyword>
<feature type="non-terminal residue" evidence="6">
    <location>
        <position position="176"/>
    </location>
</feature>
<keyword evidence="2 5" id="KW-0812">Transmembrane</keyword>
<feature type="transmembrane region" description="Helical" evidence="5">
    <location>
        <begin position="16"/>
        <end position="38"/>
    </location>
</feature>
<dbReference type="AlphaFoldDB" id="A0AAE1APK4"/>
<evidence type="ECO:0000313" key="7">
    <source>
        <dbReference type="Proteomes" id="UP001283361"/>
    </source>
</evidence>
<comment type="caution">
    <text evidence="6">The sequence shown here is derived from an EMBL/GenBank/DDBJ whole genome shotgun (WGS) entry which is preliminary data.</text>
</comment>
<dbReference type="EMBL" id="JAWDGP010001463">
    <property type="protein sequence ID" value="KAK3791647.1"/>
    <property type="molecule type" value="Genomic_DNA"/>
</dbReference>
<name>A0AAE1APK4_9GAST</name>
<feature type="transmembrane region" description="Helical" evidence="5">
    <location>
        <begin position="83"/>
        <end position="107"/>
    </location>
</feature>
<dbReference type="PANTHER" id="PTHR11785">
    <property type="entry name" value="AMINO ACID TRANSPORTER"/>
    <property type="match status" value="1"/>
</dbReference>
<organism evidence="6 7">
    <name type="scientific">Elysia crispata</name>
    <name type="common">lettuce slug</name>
    <dbReference type="NCBI Taxonomy" id="231223"/>
    <lineage>
        <taxon>Eukaryota</taxon>
        <taxon>Metazoa</taxon>
        <taxon>Spiralia</taxon>
        <taxon>Lophotrochozoa</taxon>
        <taxon>Mollusca</taxon>
        <taxon>Gastropoda</taxon>
        <taxon>Heterobranchia</taxon>
        <taxon>Euthyneura</taxon>
        <taxon>Panpulmonata</taxon>
        <taxon>Sacoglossa</taxon>
        <taxon>Placobranchoidea</taxon>
        <taxon>Plakobranchidae</taxon>
        <taxon>Elysia</taxon>
    </lineage>
</organism>
<evidence type="ECO:0000313" key="6">
    <source>
        <dbReference type="EMBL" id="KAK3791647.1"/>
    </source>
</evidence>
<dbReference type="InterPro" id="IPR002293">
    <property type="entry name" value="AA/rel_permease1"/>
</dbReference>
<feature type="transmembrane region" description="Helical" evidence="5">
    <location>
        <begin position="119"/>
        <end position="140"/>
    </location>
</feature>
<keyword evidence="7" id="KW-1185">Reference proteome</keyword>
<comment type="subcellular location">
    <subcellularLocation>
        <location evidence="1">Membrane</location>
        <topology evidence="1">Multi-pass membrane protein</topology>
    </subcellularLocation>
</comment>
<reference evidence="6" key="1">
    <citation type="journal article" date="2023" name="G3 (Bethesda)">
        <title>A reference genome for the long-term kleptoplast-retaining sea slug Elysia crispata morphotype clarki.</title>
        <authorList>
            <person name="Eastman K.E."/>
            <person name="Pendleton A.L."/>
            <person name="Shaikh M.A."/>
            <person name="Suttiyut T."/>
            <person name="Ogas R."/>
            <person name="Tomko P."/>
            <person name="Gavelis G."/>
            <person name="Widhalm J.R."/>
            <person name="Wisecaver J.H."/>
        </authorList>
    </citation>
    <scope>NUCLEOTIDE SEQUENCE</scope>
    <source>
        <strain evidence="6">ECLA1</strain>
    </source>
</reference>
<evidence type="ECO:0000256" key="4">
    <source>
        <dbReference type="ARBA" id="ARBA00023136"/>
    </source>
</evidence>
<keyword evidence="3 5" id="KW-1133">Transmembrane helix</keyword>
<evidence type="ECO:0000256" key="5">
    <source>
        <dbReference type="SAM" id="Phobius"/>
    </source>
</evidence>
<dbReference type="GO" id="GO:0015179">
    <property type="term" value="F:L-amino acid transmembrane transporter activity"/>
    <property type="evidence" value="ECO:0007669"/>
    <property type="project" value="TreeGrafter"/>
</dbReference>
<evidence type="ECO:0000256" key="3">
    <source>
        <dbReference type="ARBA" id="ARBA00022989"/>
    </source>
</evidence>
<evidence type="ECO:0000256" key="1">
    <source>
        <dbReference type="ARBA" id="ARBA00004141"/>
    </source>
</evidence>
<proteinExistence type="predicted"/>
<protein>
    <submittedName>
        <fullName evidence="6">Uncharacterized protein</fullName>
    </submittedName>
</protein>
<dbReference type="Proteomes" id="UP001283361">
    <property type="component" value="Unassembled WGS sequence"/>
</dbReference>
<gene>
    <name evidence="6" type="ORF">RRG08_005827</name>
</gene>
<sequence length="176" mass="19942">MFSKRLFGVMWWCMPVFVSLSTFGGVNGILFTTSRLFYVGGREGHMPQILSMVQIQRLTPMPAVLFMGLLSLLYLASSDIYALINYVGFATWLSIGMAIVVLLYLRWKRPDMPRPIKVSLVWPIIYTIVTIYLVILPLYASPTETGIGLLIICTGIPVYIIFVAWKSKPKAFTEFM</sequence>
<dbReference type="InterPro" id="IPR050598">
    <property type="entry name" value="AminoAcid_Transporter"/>
</dbReference>
<dbReference type="PANTHER" id="PTHR11785:SF531">
    <property type="entry name" value="LARGE NEUTRAL AMINO ACIDS TRANSPORTER SMALL SUBUNIT 1"/>
    <property type="match status" value="1"/>
</dbReference>
<dbReference type="FunFam" id="1.20.1740.10:FF:000115">
    <property type="entry name" value="Cationic amino acid transporter, putative"/>
    <property type="match status" value="1"/>
</dbReference>